<dbReference type="AlphaFoldDB" id="B5RT45"/>
<dbReference type="InParanoid" id="B5RT45"/>
<dbReference type="KEGG" id="dha:DEHA2B03432g"/>
<sequence>MTGQDYSVFEDLKVSKEQVIACSYSNWYRKFRPYVAKSIVIKPLPDEFIEYLSSESIRLPQENKDEVVADSDNEYSDWSDDEEDAQTNPTERFSGLHEEIKNGIRHLGSKVSPKLNWSAPKDAKWIMANNTTKCEDVSDVYLLLNASDHIAHDIDDAFNECGEPDCHTRIPYELVLRQWVDMNPALEFRVFIKNRIVVGVSQRDLNYYDYLDKLVPTFRQKIDEMFTEVIKPSLDHDNVIVDLYIPRPFDKVWIVDFNPFSRKTDSLLFTWHELLQINPKEVYQYELRLISETNLGRFSKKEHSENQVPIDVIDASVNTDTMIELAKKWQDLQEKGK</sequence>
<feature type="region of interest" description="Disordered" evidence="3">
    <location>
        <begin position="62"/>
        <end position="89"/>
    </location>
</feature>
<evidence type="ECO:0000256" key="1">
    <source>
        <dbReference type="ARBA" id="ARBA00011047"/>
    </source>
</evidence>
<dbReference type="InterPro" id="IPR009772">
    <property type="entry name" value="CDC123"/>
</dbReference>
<dbReference type="eggNOG" id="KOG2983">
    <property type="taxonomic scope" value="Eukaryota"/>
</dbReference>
<dbReference type="VEuPathDB" id="FungiDB:DEHA2B03432g"/>
<comment type="subcellular location">
    <subcellularLocation>
        <location evidence="2">Cytoplasm</location>
    </subcellularLocation>
</comment>
<keyword evidence="2" id="KW-0963">Cytoplasm</keyword>
<dbReference type="OMA" id="SGVIMEM"/>
<organism evidence="4 5">
    <name type="scientific">Debaryomyces hansenii (strain ATCC 36239 / CBS 767 / BCRC 21394 / JCM 1990 / NBRC 0083 / IGC 2968)</name>
    <name type="common">Yeast</name>
    <name type="synonym">Torulaspora hansenii</name>
    <dbReference type="NCBI Taxonomy" id="284592"/>
    <lineage>
        <taxon>Eukaryota</taxon>
        <taxon>Fungi</taxon>
        <taxon>Dikarya</taxon>
        <taxon>Ascomycota</taxon>
        <taxon>Saccharomycotina</taxon>
        <taxon>Pichiomycetes</taxon>
        <taxon>Debaryomycetaceae</taxon>
        <taxon>Debaryomyces</taxon>
    </lineage>
</organism>
<reference evidence="4 5" key="1">
    <citation type="journal article" date="2004" name="Nature">
        <title>Genome evolution in yeasts.</title>
        <authorList>
            <consortium name="Genolevures"/>
            <person name="Dujon B."/>
            <person name="Sherman D."/>
            <person name="Fischer G."/>
            <person name="Durrens P."/>
            <person name="Casaregola S."/>
            <person name="Lafontaine I."/>
            <person name="de Montigny J."/>
            <person name="Marck C."/>
            <person name="Neuveglise C."/>
            <person name="Talla E."/>
            <person name="Goffard N."/>
            <person name="Frangeul L."/>
            <person name="Aigle M."/>
            <person name="Anthouard V."/>
            <person name="Babour A."/>
            <person name="Barbe V."/>
            <person name="Barnay S."/>
            <person name="Blanchin S."/>
            <person name="Beckerich J.M."/>
            <person name="Beyne E."/>
            <person name="Bleykasten C."/>
            <person name="Boisrame A."/>
            <person name="Boyer J."/>
            <person name="Cattolico L."/>
            <person name="Confanioleri F."/>
            <person name="de Daruvar A."/>
            <person name="Despons L."/>
            <person name="Fabre E."/>
            <person name="Fairhead C."/>
            <person name="Ferry-Dumazet H."/>
            <person name="Groppi A."/>
            <person name="Hantraye F."/>
            <person name="Hennequin C."/>
            <person name="Jauniaux N."/>
            <person name="Joyet P."/>
            <person name="Kachouri R."/>
            <person name="Kerrest A."/>
            <person name="Koszul R."/>
            <person name="Lemaire M."/>
            <person name="Lesur I."/>
            <person name="Ma L."/>
            <person name="Muller H."/>
            <person name="Nicaud J.M."/>
            <person name="Nikolski M."/>
            <person name="Oztas S."/>
            <person name="Ozier-Kalogeropoulos O."/>
            <person name="Pellenz S."/>
            <person name="Potier S."/>
            <person name="Richard G.F."/>
            <person name="Straub M.L."/>
            <person name="Suleau A."/>
            <person name="Swennene D."/>
            <person name="Tekaia F."/>
            <person name="Wesolowski-Louvel M."/>
            <person name="Westhof E."/>
            <person name="Wirth B."/>
            <person name="Zeniou-Meyer M."/>
            <person name="Zivanovic I."/>
            <person name="Bolotin-Fukuhara M."/>
            <person name="Thierry A."/>
            <person name="Bouchier C."/>
            <person name="Caudron B."/>
            <person name="Scarpelli C."/>
            <person name="Gaillardin C."/>
            <person name="Weissenbach J."/>
            <person name="Wincker P."/>
            <person name="Souciet J.L."/>
        </authorList>
    </citation>
    <scope>NUCLEOTIDE SEQUENCE [LARGE SCALE GENOMIC DNA]</scope>
    <source>
        <strain evidence="5">ATCC 36239 / CBS 767 / BCRC 21394 / JCM 1990 / NBRC 0083 / IGC 2968</strain>
    </source>
</reference>
<keyword evidence="2" id="KW-0460">Magnesium</keyword>
<gene>
    <name evidence="4" type="ordered locus">DEHA2B03432g</name>
</gene>
<dbReference type="RefSeq" id="XP_002770069.1">
    <property type="nucleotide sequence ID" value="XM_002770023.1"/>
</dbReference>
<keyword evidence="5" id="KW-1185">Reference proteome</keyword>
<proteinExistence type="inferred from homology"/>
<dbReference type="PANTHER" id="PTHR15323:SF6">
    <property type="entry name" value="CELL DIVISION CYCLE PROTEIN 123 HOMOLOG"/>
    <property type="match status" value="1"/>
</dbReference>
<evidence type="ECO:0000256" key="2">
    <source>
        <dbReference type="PIRNR" id="PIRNR007807"/>
    </source>
</evidence>
<dbReference type="HOGENOM" id="CLU_034402_2_0_1"/>
<accession>B5RT45</accession>
<evidence type="ECO:0000256" key="3">
    <source>
        <dbReference type="SAM" id="MobiDB-lite"/>
    </source>
</evidence>
<dbReference type="GeneID" id="8998170"/>
<dbReference type="GO" id="GO:0005524">
    <property type="term" value="F:ATP binding"/>
    <property type="evidence" value="ECO:0007669"/>
    <property type="project" value="UniProtKB-KW"/>
</dbReference>
<name>B5RT45_DEBHA</name>
<dbReference type="Proteomes" id="UP000000599">
    <property type="component" value="Chromosome B"/>
</dbReference>
<keyword evidence="2" id="KW-0479">Metal-binding</keyword>
<dbReference type="Pfam" id="PF07065">
    <property type="entry name" value="D123"/>
    <property type="match status" value="1"/>
</dbReference>
<dbReference type="GO" id="GO:0044183">
    <property type="term" value="F:protein folding chaperone"/>
    <property type="evidence" value="ECO:0007669"/>
    <property type="project" value="EnsemblFungi"/>
</dbReference>
<dbReference type="STRING" id="284592.B5RT45"/>
<feature type="compositionally biased region" description="Acidic residues" evidence="3">
    <location>
        <begin position="68"/>
        <end position="85"/>
    </location>
</feature>
<evidence type="ECO:0000313" key="4">
    <source>
        <dbReference type="EMBL" id="CAR65439.1"/>
    </source>
</evidence>
<keyword evidence="2" id="KW-0143">Chaperone</keyword>
<dbReference type="GO" id="GO:0005737">
    <property type="term" value="C:cytoplasm"/>
    <property type="evidence" value="ECO:0007669"/>
    <property type="project" value="UniProtKB-SubCell"/>
</dbReference>
<keyword evidence="2" id="KW-0067">ATP-binding</keyword>
<dbReference type="PANTHER" id="PTHR15323">
    <property type="entry name" value="D123 PROTEIN"/>
    <property type="match status" value="1"/>
</dbReference>
<evidence type="ECO:0000313" key="5">
    <source>
        <dbReference type="Proteomes" id="UP000000599"/>
    </source>
</evidence>
<dbReference type="GO" id="GO:1905143">
    <property type="term" value="P:eukaryotic translation initiation factor 2 complex assembly"/>
    <property type="evidence" value="ECO:0007669"/>
    <property type="project" value="EnsemblFungi"/>
</dbReference>
<dbReference type="OrthoDB" id="360540at2759"/>
<dbReference type="PIRSF" id="PIRSF007807">
    <property type="entry name" value="Cdc123"/>
    <property type="match status" value="1"/>
</dbReference>
<dbReference type="FunCoup" id="B5RT45">
    <property type="interactions" value="776"/>
</dbReference>
<protein>
    <recommendedName>
        <fullName evidence="2">Translation initiation factor eIF2 assembly protein</fullName>
    </recommendedName>
</protein>
<dbReference type="GO" id="GO:0000287">
    <property type="term" value="F:magnesium ion binding"/>
    <property type="evidence" value="ECO:0007669"/>
    <property type="project" value="EnsemblFungi"/>
</dbReference>
<comment type="similarity">
    <text evidence="1 2">Belongs to the CDC123 family.</text>
</comment>
<keyword evidence="2" id="KW-0547">Nucleotide-binding</keyword>
<dbReference type="EMBL" id="CR382134">
    <property type="protein sequence ID" value="CAR65439.1"/>
    <property type="molecule type" value="Genomic_DNA"/>
</dbReference>